<feature type="domain" description="Core-binding (CB)" evidence="7">
    <location>
        <begin position="14"/>
        <end position="94"/>
    </location>
</feature>
<evidence type="ECO:0000256" key="3">
    <source>
        <dbReference type="ARBA" id="ARBA00023125"/>
    </source>
</evidence>
<evidence type="ECO:0000313" key="8">
    <source>
        <dbReference type="EMBL" id="MET7015159.1"/>
    </source>
</evidence>
<keyword evidence="4" id="KW-0233">DNA recombination</keyword>
<dbReference type="RefSeq" id="WP_354601619.1">
    <property type="nucleotide sequence ID" value="NZ_JBEWZI010000013.1"/>
</dbReference>
<name>A0ABV2TMK8_9RHOO</name>
<dbReference type="InterPro" id="IPR011946">
    <property type="entry name" value="Integrase_integron-type"/>
</dbReference>
<feature type="domain" description="Tyr recombinase" evidence="6">
    <location>
        <begin position="112"/>
        <end position="328"/>
    </location>
</feature>
<dbReference type="PROSITE" id="PS51898">
    <property type="entry name" value="TYR_RECOMBINASE"/>
    <property type="match status" value="1"/>
</dbReference>
<proteinExistence type="inferred from homology"/>
<dbReference type="Gene3D" id="1.10.150.130">
    <property type="match status" value="1"/>
</dbReference>
<comment type="similarity">
    <text evidence="1">Belongs to the 'phage' integrase family.</text>
</comment>
<reference evidence="8 9" key="1">
    <citation type="submission" date="2024-07" db="EMBL/GenBank/DDBJ databases">
        <title>Uliginosibacterium flavum JJ3220;KACC:17644.</title>
        <authorList>
            <person name="Kim M.K."/>
        </authorList>
    </citation>
    <scope>NUCLEOTIDE SEQUENCE [LARGE SCALE GENOMIC DNA]</scope>
    <source>
        <strain evidence="8 9">KACC:17644</strain>
    </source>
</reference>
<gene>
    <name evidence="8" type="ORF">ABXR19_13265</name>
</gene>
<evidence type="ECO:0000256" key="2">
    <source>
        <dbReference type="ARBA" id="ARBA00022908"/>
    </source>
</evidence>
<dbReference type="PROSITE" id="PS51900">
    <property type="entry name" value="CB"/>
    <property type="match status" value="1"/>
</dbReference>
<dbReference type="InterPro" id="IPR013762">
    <property type="entry name" value="Integrase-like_cat_sf"/>
</dbReference>
<keyword evidence="2" id="KW-0229">DNA integration</keyword>
<dbReference type="Gene3D" id="1.10.443.10">
    <property type="entry name" value="Intergrase catalytic core"/>
    <property type="match status" value="1"/>
</dbReference>
<evidence type="ECO:0000256" key="1">
    <source>
        <dbReference type="ARBA" id="ARBA00008857"/>
    </source>
</evidence>
<evidence type="ECO:0000313" key="9">
    <source>
        <dbReference type="Proteomes" id="UP001549691"/>
    </source>
</evidence>
<protein>
    <submittedName>
        <fullName evidence="8">Integron integrase</fullName>
    </submittedName>
</protein>
<dbReference type="InterPro" id="IPR002104">
    <property type="entry name" value="Integrase_catalytic"/>
</dbReference>
<comment type="caution">
    <text evidence="8">The sequence shown here is derived from an EMBL/GenBank/DDBJ whole genome shotgun (WGS) entry which is preliminary data.</text>
</comment>
<keyword evidence="9" id="KW-1185">Reference proteome</keyword>
<dbReference type="InterPro" id="IPR004107">
    <property type="entry name" value="Integrase_SAM-like_N"/>
</dbReference>
<dbReference type="InterPro" id="IPR011010">
    <property type="entry name" value="DNA_brk_join_enz"/>
</dbReference>
<organism evidence="8 9">
    <name type="scientific">Uliginosibacterium flavum</name>
    <dbReference type="NCBI Taxonomy" id="1396831"/>
    <lineage>
        <taxon>Bacteria</taxon>
        <taxon>Pseudomonadati</taxon>
        <taxon>Pseudomonadota</taxon>
        <taxon>Betaproteobacteria</taxon>
        <taxon>Rhodocyclales</taxon>
        <taxon>Zoogloeaceae</taxon>
        <taxon>Uliginosibacterium</taxon>
    </lineage>
</organism>
<evidence type="ECO:0000259" key="7">
    <source>
        <dbReference type="PROSITE" id="PS51900"/>
    </source>
</evidence>
<evidence type="ECO:0000256" key="5">
    <source>
        <dbReference type="PROSITE-ProRule" id="PRU01248"/>
    </source>
</evidence>
<accession>A0ABV2TMK8</accession>
<dbReference type="NCBIfam" id="NF011946">
    <property type="entry name" value="PRK15417.1"/>
    <property type="match status" value="1"/>
</dbReference>
<dbReference type="InterPro" id="IPR050090">
    <property type="entry name" value="Tyrosine_recombinase_XerCD"/>
</dbReference>
<evidence type="ECO:0000256" key="4">
    <source>
        <dbReference type="ARBA" id="ARBA00023172"/>
    </source>
</evidence>
<dbReference type="InterPro" id="IPR044068">
    <property type="entry name" value="CB"/>
</dbReference>
<keyword evidence="3 5" id="KW-0238">DNA-binding</keyword>
<dbReference type="SUPFAM" id="SSF56349">
    <property type="entry name" value="DNA breaking-rejoining enzymes"/>
    <property type="match status" value="1"/>
</dbReference>
<dbReference type="InterPro" id="IPR010998">
    <property type="entry name" value="Integrase_recombinase_N"/>
</dbReference>
<dbReference type="CDD" id="cd01193">
    <property type="entry name" value="INT_IntI_C"/>
    <property type="match status" value="1"/>
</dbReference>
<dbReference type="EMBL" id="JBEWZI010000013">
    <property type="protein sequence ID" value="MET7015159.1"/>
    <property type="molecule type" value="Genomic_DNA"/>
</dbReference>
<sequence>MKSSTPVLPPLTKVKVLDQLRERIRYLHYSLRTEKVYVYWVRLFIRFHRLRHPAEMGATEVEQFLSWLASERQLSAATHKQALSALLFFYGKVLGVDLPWLNEIGKPRVRHRLPVVLSAEEVARILCLLDGEHRLFAQLLYGTGMRLTEGLRLRVKDIDFSHNAIIVREGKGGKDRVVMLPQRLIPSLHEQMARARVLWEADQAAGKGGTEMPYALERKYPHAGASWAWFWVFPQDALSRDPRSGIVRRHHMYDQTFQRAFKRAVQSTGIAKAATPHTLRHSFATSLLQSGYDIRTVQQLLGHADVKTTMIYTHVLNVGGMGVRSPMDALPVLSQPGHAT</sequence>
<dbReference type="Pfam" id="PF00589">
    <property type="entry name" value="Phage_integrase"/>
    <property type="match status" value="1"/>
</dbReference>
<dbReference type="Proteomes" id="UP001549691">
    <property type="component" value="Unassembled WGS sequence"/>
</dbReference>
<evidence type="ECO:0000259" key="6">
    <source>
        <dbReference type="PROSITE" id="PS51898"/>
    </source>
</evidence>
<dbReference type="PANTHER" id="PTHR30349">
    <property type="entry name" value="PHAGE INTEGRASE-RELATED"/>
    <property type="match status" value="1"/>
</dbReference>
<dbReference type="PANTHER" id="PTHR30349:SF64">
    <property type="entry name" value="PROPHAGE INTEGRASE INTD-RELATED"/>
    <property type="match status" value="1"/>
</dbReference>
<dbReference type="Pfam" id="PF13495">
    <property type="entry name" value="Phage_int_SAM_4"/>
    <property type="match status" value="1"/>
</dbReference>
<dbReference type="NCBIfam" id="TIGR02249">
    <property type="entry name" value="integrase_gron"/>
    <property type="match status" value="1"/>
</dbReference>